<dbReference type="Proteomes" id="UP000664256">
    <property type="component" value="Unassembled WGS sequence"/>
</dbReference>
<dbReference type="Pfam" id="PF17839">
    <property type="entry name" value="CNP_C_terminal"/>
    <property type="match status" value="1"/>
</dbReference>
<evidence type="ECO:0000256" key="1">
    <source>
        <dbReference type="ARBA" id="ARBA00022723"/>
    </source>
</evidence>
<dbReference type="PANTHER" id="PTHR42988">
    <property type="entry name" value="PHOSPHOHYDROLASE"/>
    <property type="match status" value="1"/>
</dbReference>
<dbReference type="InterPro" id="IPR029052">
    <property type="entry name" value="Metallo-depent_PP-like"/>
</dbReference>
<dbReference type="Pfam" id="PF00149">
    <property type="entry name" value="Metallophos"/>
    <property type="match status" value="1"/>
</dbReference>
<evidence type="ECO:0000259" key="6">
    <source>
        <dbReference type="Pfam" id="PF00149"/>
    </source>
</evidence>
<gene>
    <name evidence="8" type="ORF">JZO76_03345</name>
</gene>
<feature type="chain" id="PRO_5046267948" evidence="5">
    <location>
        <begin position="26"/>
        <end position="438"/>
    </location>
</feature>
<reference evidence="8 9" key="1">
    <citation type="submission" date="2021-03" db="EMBL/GenBank/DDBJ databases">
        <title>Enterococcal diversity collection.</title>
        <authorList>
            <person name="Gilmore M.S."/>
            <person name="Schwartzman J."/>
            <person name="Van Tyne D."/>
            <person name="Martin M."/>
            <person name="Earl A.M."/>
            <person name="Manson A.L."/>
            <person name="Straub T."/>
            <person name="Salamzade R."/>
            <person name="Saavedra J."/>
            <person name="Lebreton F."/>
            <person name="Prichula J."/>
            <person name="Schaufler K."/>
            <person name="Gaca A."/>
            <person name="Sgardioli B."/>
            <person name="Wagenaar J."/>
            <person name="Strong T."/>
        </authorList>
    </citation>
    <scope>NUCLEOTIDE SEQUENCE [LARGE SCALE GENOMIC DNA]</scope>
    <source>
        <strain evidence="8 9">MJM12</strain>
    </source>
</reference>
<evidence type="ECO:0000256" key="2">
    <source>
        <dbReference type="ARBA" id="ARBA00022801"/>
    </source>
</evidence>
<dbReference type="EMBL" id="JAFLVT010000005">
    <property type="protein sequence ID" value="MBO0448563.1"/>
    <property type="molecule type" value="Genomic_DNA"/>
</dbReference>
<dbReference type="RefSeq" id="WP_206902767.1">
    <property type="nucleotide sequence ID" value="NZ_JAFLVT010000005.1"/>
</dbReference>
<comment type="caution">
    <text evidence="8">The sequence shown here is derived from an EMBL/GenBank/DDBJ whole genome shotgun (WGS) entry which is preliminary data.</text>
</comment>
<feature type="signal peptide" evidence="5">
    <location>
        <begin position="1"/>
        <end position="25"/>
    </location>
</feature>
<organism evidence="8 9">
    <name type="scientific">Candidatus Enterococcus myersii</name>
    <dbReference type="NCBI Taxonomy" id="2815322"/>
    <lineage>
        <taxon>Bacteria</taxon>
        <taxon>Bacillati</taxon>
        <taxon>Bacillota</taxon>
        <taxon>Bacilli</taxon>
        <taxon>Lactobacillales</taxon>
        <taxon>Enterococcaceae</taxon>
        <taxon>Enterococcus</taxon>
    </lineage>
</organism>
<accession>A0ABS3H7I5</accession>
<evidence type="ECO:0000313" key="8">
    <source>
        <dbReference type="EMBL" id="MBO0448563.1"/>
    </source>
</evidence>
<keyword evidence="2" id="KW-0378">Hydrolase</keyword>
<protein>
    <submittedName>
        <fullName evidence="8">Metallophosphoesterase</fullName>
    </submittedName>
</protein>
<dbReference type="PANTHER" id="PTHR42988:SF2">
    <property type="entry name" value="CYCLIC NUCLEOTIDE PHOSPHODIESTERASE CBUA0032-RELATED"/>
    <property type="match status" value="1"/>
</dbReference>
<dbReference type="Gene3D" id="3.60.21.10">
    <property type="match status" value="1"/>
</dbReference>
<dbReference type="PIRSF" id="PIRSF034890">
    <property type="entry name" value="Pesteras_lmo2642"/>
    <property type="match status" value="1"/>
</dbReference>
<evidence type="ECO:0000256" key="4">
    <source>
        <dbReference type="ARBA" id="ARBA00025742"/>
    </source>
</evidence>
<dbReference type="Gene3D" id="1.10.246.180">
    <property type="match status" value="1"/>
</dbReference>
<dbReference type="PROSITE" id="PS51257">
    <property type="entry name" value="PROKAR_LIPOPROTEIN"/>
    <property type="match status" value="1"/>
</dbReference>
<feature type="domain" description="Cyclic nucleotide phosphodiesterase C-terminal" evidence="7">
    <location>
        <begin position="322"/>
        <end position="428"/>
    </location>
</feature>
<evidence type="ECO:0000313" key="9">
    <source>
        <dbReference type="Proteomes" id="UP000664256"/>
    </source>
</evidence>
<keyword evidence="3" id="KW-0408">Iron</keyword>
<dbReference type="InterPro" id="IPR012365">
    <property type="entry name" value="Pesteras_lmo2642"/>
</dbReference>
<keyword evidence="9" id="KW-1185">Reference proteome</keyword>
<evidence type="ECO:0000259" key="7">
    <source>
        <dbReference type="Pfam" id="PF17839"/>
    </source>
</evidence>
<feature type="domain" description="Calcineurin-like phosphoesterase" evidence="6">
    <location>
        <begin position="35"/>
        <end position="276"/>
    </location>
</feature>
<name>A0ABS3H7I5_9ENTE</name>
<proteinExistence type="inferred from homology"/>
<keyword evidence="1" id="KW-0479">Metal-binding</keyword>
<dbReference type="InterPro" id="IPR050884">
    <property type="entry name" value="CNP_phosphodiesterase-III"/>
</dbReference>
<sequence length="438" mass="49491">MKKMLTILLILFGFVLTGCHTSTEANQFEPKNNTFWIATDIHFIAPSLHDDGKEFQFIKGTAAGKDLDYQEESLTAFVAKAKKVKPAAIILTGDLTLNGEKQSAKEMAEILAPVKKTGTKILAIPGNHDIFDGWARKYQGDTKERIAQISPTDFKEFFPDGYKLATSTDSASLSYAIKIDKKYDFIFLDTNEYPIQTSRAQPHTGGQVKDETLNWLEKRLQIAESKNKVPILFMHHNLFIHNPLVYKGYVLSNAQTLKSLLAKYQVPVVFSGHIHAQDIMKDPTGKTDITEVVTSSFAIADHAYGELKLTPGKISYHRQTVDVDAWAKENKMTAKNLSQHNAYLKELFFKDGQRLAYQQLLDQNVRDENILAPAAKLVGEVNYNYFTGQDDYSSKRREQIKQSFAYKELGKYSPFLQKYIDSAINDTNLADQKLVIKP</sequence>
<keyword evidence="5" id="KW-0732">Signal</keyword>
<dbReference type="InterPro" id="IPR040869">
    <property type="entry name" value="CNP_C"/>
</dbReference>
<evidence type="ECO:0000256" key="3">
    <source>
        <dbReference type="ARBA" id="ARBA00023004"/>
    </source>
</evidence>
<dbReference type="InterPro" id="IPR004843">
    <property type="entry name" value="Calcineurin-like_PHP"/>
</dbReference>
<comment type="similarity">
    <text evidence="4">Belongs to the cyclic nucleotide phosphodiesterase class-III family.</text>
</comment>
<evidence type="ECO:0000256" key="5">
    <source>
        <dbReference type="SAM" id="SignalP"/>
    </source>
</evidence>
<dbReference type="SUPFAM" id="SSF56300">
    <property type="entry name" value="Metallo-dependent phosphatases"/>
    <property type="match status" value="1"/>
</dbReference>